<keyword evidence="9" id="KW-1185">Reference proteome</keyword>
<dbReference type="Pfam" id="PF00023">
    <property type="entry name" value="Ank"/>
    <property type="match status" value="1"/>
</dbReference>
<dbReference type="SMART" id="SM00248">
    <property type="entry name" value="ANK"/>
    <property type="match status" value="20"/>
</dbReference>
<feature type="compositionally biased region" description="Basic and acidic residues" evidence="4">
    <location>
        <begin position="1135"/>
        <end position="1146"/>
    </location>
</feature>
<dbReference type="Pfam" id="PF22939">
    <property type="entry name" value="WHD_GPIID"/>
    <property type="match status" value="1"/>
</dbReference>
<dbReference type="Gene3D" id="1.25.40.20">
    <property type="entry name" value="Ankyrin repeat-containing domain"/>
    <property type="match status" value="6"/>
</dbReference>
<keyword evidence="1" id="KW-0677">Repeat</keyword>
<evidence type="ECO:0000313" key="8">
    <source>
        <dbReference type="EMBL" id="KZL74993.1"/>
    </source>
</evidence>
<dbReference type="InterPro" id="IPR054471">
    <property type="entry name" value="GPIID_WHD"/>
</dbReference>
<feature type="repeat" description="ANK" evidence="3">
    <location>
        <begin position="838"/>
        <end position="864"/>
    </location>
</feature>
<feature type="repeat" description="ANK" evidence="3">
    <location>
        <begin position="2437"/>
        <end position="2469"/>
    </location>
</feature>
<dbReference type="PROSITE" id="PS50297">
    <property type="entry name" value="ANK_REP_REGION"/>
    <property type="match status" value="3"/>
</dbReference>
<name>A0A166VVE4_9PEZI</name>
<evidence type="ECO:0000256" key="3">
    <source>
        <dbReference type="PROSITE-ProRule" id="PRU00023"/>
    </source>
</evidence>
<dbReference type="SUPFAM" id="SSF52540">
    <property type="entry name" value="P-loop containing nucleoside triphosphate hydrolases"/>
    <property type="match status" value="1"/>
</dbReference>
<feature type="repeat" description="ANK" evidence="3">
    <location>
        <begin position="1991"/>
        <end position="2013"/>
    </location>
</feature>
<feature type="compositionally biased region" description="Polar residues" evidence="4">
    <location>
        <begin position="1158"/>
        <end position="1175"/>
    </location>
</feature>
<dbReference type="InterPro" id="IPR056125">
    <property type="entry name" value="DUF7708"/>
</dbReference>
<dbReference type="InterPro" id="IPR036770">
    <property type="entry name" value="Ankyrin_rpt-contain_sf"/>
</dbReference>
<gene>
    <name evidence="8" type="ORF">CT0861_04704</name>
</gene>
<feature type="domain" description="DUF7708" evidence="6">
    <location>
        <begin position="72"/>
        <end position="206"/>
    </location>
</feature>
<feature type="non-terminal residue" evidence="8">
    <location>
        <position position="2491"/>
    </location>
</feature>
<evidence type="ECO:0000259" key="7">
    <source>
        <dbReference type="Pfam" id="PF24883"/>
    </source>
</evidence>
<evidence type="ECO:0000256" key="2">
    <source>
        <dbReference type="ARBA" id="ARBA00023043"/>
    </source>
</evidence>
<organism evidence="8 9">
    <name type="scientific">Colletotrichum tofieldiae</name>
    <dbReference type="NCBI Taxonomy" id="708197"/>
    <lineage>
        <taxon>Eukaryota</taxon>
        <taxon>Fungi</taxon>
        <taxon>Dikarya</taxon>
        <taxon>Ascomycota</taxon>
        <taxon>Pezizomycotina</taxon>
        <taxon>Sordariomycetes</taxon>
        <taxon>Hypocreomycetidae</taxon>
        <taxon>Glomerellales</taxon>
        <taxon>Glomerellaceae</taxon>
        <taxon>Colletotrichum</taxon>
        <taxon>Colletotrichum spaethianum species complex</taxon>
    </lineage>
</organism>
<accession>A0A166VVE4</accession>
<dbReference type="SUPFAM" id="SSF48403">
    <property type="entry name" value="Ankyrin repeat"/>
    <property type="match status" value="4"/>
</dbReference>
<dbReference type="Gene3D" id="3.40.50.300">
    <property type="entry name" value="P-loop containing nucleotide triphosphate hydrolases"/>
    <property type="match status" value="1"/>
</dbReference>
<protein>
    <submittedName>
        <fullName evidence="8">Ankyrin repeat protein</fullName>
    </submittedName>
</protein>
<feature type="repeat" description="ANK" evidence="3">
    <location>
        <begin position="1058"/>
        <end position="1090"/>
    </location>
</feature>
<comment type="caution">
    <text evidence="8">The sequence shown here is derived from an EMBL/GenBank/DDBJ whole genome shotgun (WGS) entry which is preliminary data.</text>
</comment>
<dbReference type="InterPro" id="IPR027417">
    <property type="entry name" value="P-loop_NTPase"/>
</dbReference>
<feature type="domain" description="GPI inositol-deacylase winged helix" evidence="5">
    <location>
        <begin position="579"/>
        <end position="655"/>
    </location>
</feature>
<feature type="repeat" description="ANK" evidence="3">
    <location>
        <begin position="805"/>
        <end position="837"/>
    </location>
</feature>
<dbReference type="PANTHER" id="PTHR24198:SF165">
    <property type="entry name" value="ANKYRIN REPEAT-CONTAINING PROTEIN-RELATED"/>
    <property type="match status" value="1"/>
</dbReference>
<evidence type="ECO:0000259" key="6">
    <source>
        <dbReference type="Pfam" id="PF24809"/>
    </source>
</evidence>
<feature type="domain" description="Nephrocystin 3-like N-terminal" evidence="7">
    <location>
        <begin position="276"/>
        <end position="461"/>
    </location>
</feature>
<dbReference type="InterPro" id="IPR002110">
    <property type="entry name" value="Ankyrin_rpt"/>
</dbReference>
<sequence>MSSQASQLWQRAIDGLEDDLASAIRDSGPARKHGALQTILRIAEESRRQCVNKRWKVTMPNGEVVVLRDKMEKLIHWVDRFKQVGDVAVQYDPTAAALPWAGVRFILQAAVNDVEVFEATAFGIETIARLIARHARTELMFMRGPPEVVSQLDVALLELYTEILRFLAKAVAYFRTRKAKRILKSPFQAVETFQLSKVLEKDSEVSRVTDLVANEALFGAHDTLQGLETSMVRLCSQADRLQTARILDDSREILRWLSSVPYIQHHKHHSQQRVLGTGQWLLRHPRFTDWLSLSSSSILILHGIPGCGKTSLASLVIDSYQAAFACPPRPVAPVAYFYCSQSTSEPERSDAREILRSLVRQIATGHKTAGQTSSPLIVHASVMTEFERRQAQAARDGFDTERLSASECVNIIRTFTASEPLTIIVDATDEVAEDDLDILVRALQDVVRQSDNVTKILLTNRDDGRLFSLLPHASRIRISSGDVQGDMTRFVEHEVSTALRRRRLLGGEIDEETRNNIQRALVSGAGEMFQSAKLQLERMCLMKTAWDIRAMEQSLPATLRDLYNDVFQRLRRSGDLSTTLARHAFQWLLHVRRPLSTAALIEAIKSSASDALKRTKVNITMFMVEDVCMHLVIADSELNIVRLSHVSVREYLLERPEFQAESAHGLIAQSCLRASSFLMPMGDDDSGDEQSLENTYTNYAIAHWPMHYQLVSSSNQSRDARLEEILLGFVLDGSGQPTTEFMIWIDRVYWVSRRISRDDITYKRLAAVVDDQSSPLFVAAEYGIVDIIRKLDAWPQAAWDRKNELGNTALYLASVAGHCDVVKLLIERGASPDRRGGKLGTPVHAAAFHAREEVVSLLLKAGADPRNGVFANPVEAALTANHDGFALNLLQKENPGLSIEEYEALMEYASRGGHVDVMQWIRSRLLHDGTPGMFQKSLAQAIQHGKLGVIKYLLRKQPASDNILPTDAIALAALHGQEDVLVLCLQKGSAIDQPGPFGTPIRTACLMGHESIVRFLLAHGAKTTLDQPLQAAALRNHIDVAKTLLYVGGIGANEPGSIYETAITSAAYHGHESIVKILLDSGADPIAASGTASRFVNAYQAAIEGGHARILEMFHERDFSFQTSMEPFRGLASRGSDKDMRKKASSLEKLNPSGKGPSHTTHGDLNQQLDATTSLPPRKHDEEYMHLQTRYTQEASKLLLTHKVSGMEHAHIIALFVRAVESGNLTLVQALAPELSDLLIHASLVHPNDRRPWVNKAEAIDDRLLSWNPLEAAALHGHIDVVVYLLRIGERDATFQDSEHLLRASANGNTRIIDLACGLLTEESRKPRALSLMREWLDEALLTAVDNNKTETVAMLLGTQNLALDYPSTTPVHTAWSLGKRHSEHMYAIWDTSLLATPSGINGLVERAIHLGNYDMVQLFLSFNVRVTQVMLLLASHVGKVPILSLLVDKRGGAIQLSSLLLQKCLVIAAYNGSQSVVKQLLHEDINVMSEIEGLPLKLDDAEQLQGEDHRTMTSSIGSGLGHSESRWPTVSDSDLVTFNRSGDILIRDGLTPRMTAIMACSLGFRRFDVEMGQKVCASDSDQDEENRATPDESVLTSEQKSLKVLRRLEDQEETLVILLNKVSEVICSDDTLAANEEHTSGWKLVQNELYLTSVIAFRLCRSATIDLAMSLYRHFYNEEPTEMHWVAAATRMSFAGEGLAVLLDGGDETGLVHLYATVPYSFQAIQEETRAELSLCLEVVKSTRERGAFELGKNGSHLGDIEPDILQKFSSVLNDGPCLFIRKAMLQQPKCLTRKMSNHLLLLAAFAGAVTWIELLLATLTVSQDFDLIWSENYWDLSPLEAASITGRSDVVSLLLANIPASRSSLPELARTYDRALLSAIAGGHETLAAFLVKERKNRGLENGQVPAEWLRRAGSSPMLVEAILQAGARASSTVDGIPILLTSKHPKVTQLLLEADADALWLPSDSPISPGSVRRWRRPRKIPVFKMGPLHQACRNGDAKSVELLLSYGADPSKELGGGTPLVNACLSTESTADDRVEIVRLLLEKAESNSQSMDEDLIHALDVAVDRRDVAVAEELLSLGAEVFSLEGLPRFGSARYGTGGHLEAETYDGGARNALDAIVEHPFQPEILEDKAKDRAQTLIIARVLLNAVESTGKSASENYARNTAEGIEPVLQAAKKAVQVGDRELFEMMAEHLPSEPFWFHGASLLGSVPTIDQMLASDIDIDVEDSRDFRAIHLAAHHLQCETVRYLCDNNAKVTHNSHTFGTPLMAAMEGGLEKMYSRCYTFPLNPSKPIGGIRNIADMWLVDHKSLKQEAAAGLLTPMQVIRDIEEQPREQNFPKLLLRTVQILLDNGADANAPPGFFGSALQIACFLRSEILVKLLLEHGASVDVSGGWLQTPLLAAMFGEEGGASRAIIRLLLERGASPNTAPDSWWKLTPLGFACHHGTVSSFRLLLAHGADANAPGYKGNSVMAAALKRGNPAVVWALL</sequence>
<evidence type="ECO:0000256" key="4">
    <source>
        <dbReference type="SAM" id="MobiDB-lite"/>
    </source>
</evidence>
<dbReference type="EMBL" id="LFIV01000027">
    <property type="protein sequence ID" value="KZL74993.1"/>
    <property type="molecule type" value="Genomic_DNA"/>
</dbReference>
<dbReference type="PANTHER" id="PTHR24198">
    <property type="entry name" value="ANKYRIN REPEAT AND PROTEIN KINASE DOMAIN-CONTAINING PROTEIN"/>
    <property type="match status" value="1"/>
</dbReference>
<dbReference type="Pfam" id="PF24883">
    <property type="entry name" value="NPHP3_N"/>
    <property type="match status" value="1"/>
</dbReference>
<proteinExistence type="predicted"/>
<feature type="region of interest" description="Disordered" evidence="4">
    <location>
        <begin position="1577"/>
        <end position="1596"/>
    </location>
</feature>
<dbReference type="InterPro" id="IPR056884">
    <property type="entry name" value="NPHP3-like_N"/>
</dbReference>
<evidence type="ECO:0000259" key="5">
    <source>
        <dbReference type="Pfam" id="PF22939"/>
    </source>
</evidence>
<feature type="region of interest" description="Disordered" evidence="4">
    <location>
        <begin position="1130"/>
        <end position="1177"/>
    </location>
</feature>
<dbReference type="Proteomes" id="UP000076552">
    <property type="component" value="Unassembled WGS sequence"/>
</dbReference>
<reference evidence="8 9" key="1">
    <citation type="submission" date="2015-06" db="EMBL/GenBank/DDBJ databases">
        <title>Survival trade-offs in plant roots during colonization by closely related pathogenic and mutualistic fungi.</title>
        <authorList>
            <person name="Hacquard S."/>
            <person name="Kracher B."/>
            <person name="Hiruma K."/>
            <person name="Weinman A."/>
            <person name="Muench P."/>
            <person name="Garrido Oter R."/>
            <person name="Ver Loren van Themaat E."/>
            <person name="Dallerey J.-F."/>
            <person name="Damm U."/>
            <person name="Henrissat B."/>
            <person name="Lespinet O."/>
            <person name="Thon M."/>
            <person name="Kemen E."/>
            <person name="McHardy A.C."/>
            <person name="Schulze-Lefert P."/>
            <person name="O'Connell R.J."/>
        </authorList>
    </citation>
    <scope>NUCLEOTIDE SEQUENCE [LARGE SCALE GENOMIC DNA]</scope>
    <source>
        <strain evidence="8 9">0861</strain>
    </source>
</reference>
<dbReference type="Pfam" id="PF24809">
    <property type="entry name" value="DUF7708"/>
    <property type="match status" value="1"/>
</dbReference>
<evidence type="ECO:0000313" key="9">
    <source>
        <dbReference type="Proteomes" id="UP000076552"/>
    </source>
</evidence>
<evidence type="ECO:0000256" key="1">
    <source>
        <dbReference type="ARBA" id="ARBA00022737"/>
    </source>
</evidence>
<dbReference type="PROSITE" id="PS50088">
    <property type="entry name" value="ANK_REPEAT"/>
    <property type="match status" value="5"/>
</dbReference>
<dbReference type="STRING" id="708197.A0A166VVE4"/>
<dbReference type="Pfam" id="PF12796">
    <property type="entry name" value="Ank_2"/>
    <property type="match status" value="3"/>
</dbReference>
<keyword evidence="2 3" id="KW-0040">ANK repeat</keyword>